<evidence type="ECO:0000313" key="2">
    <source>
        <dbReference type="EMBL" id="QDV47414.1"/>
    </source>
</evidence>
<keyword evidence="1" id="KW-0732">Signal</keyword>
<keyword evidence="3" id="KW-1185">Reference proteome</keyword>
<name>A0A518I2Z7_9BACT</name>
<dbReference type="RefSeq" id="WP_145391524.1">
    <property type="nucleotide sequence ID" value="NZ_CP037423.1"/>
</dbReference>
<feature type="chain" id="PRO_5022055121" description="Secreted protein" evidence="1">
    <location>
        <begin position="24"/>
        <end position="60"/>
    </location>
</feature>
<reference evidence="2 3" key="1">
    <citation type="submission" date="2019-03" db="EMBL/GenBank/DDBJ databases">
        <title>Deep-cultivation of Planctomycetes and their phenomic and genomic characterization uncovers novel biology.</title>
        <authorList>
            <person name="Wiegand S."/>
            <person name="Jogler M."/>
            <person name="Boedeker C."/>
            <person name="Pinto D."/>
            <person name="Vollmers J."/>
            <person name="Rivas-Marin E."/>
            <person name="Kohn T."/>
            <person name="Peeters S.H."/>
            <person name="Heuer A."/>
            <person name="Rast P."/>
            <person name="Oberbeckmann S."/>
            <person name="Bunk B."/>
            <person name="Jeske O."/>
            <person name="Meyerdierks A."/>
            <person name="Storesund J.E."/>
            <person name="Kallscheuer N."/>
            <person name="Luecker S."/>
            <person name="Lage O.M."/>
            <person name="Pohl T."/>
            <person name="Merkel B.J."/>
            <person name="Hornburger P."/>
            <person name="Mueller R.-W."/>
            <person name="Bruemmer F."/>
            <person name="Labrenz M."/>
            <person name="Spormann A.M."/>
            <person name="Op den Camp H."/>
            <person name="Overmann J."/>
            <person name="Amann R."/>
            <person name="Jetten M.S.M."/>
            <person name="Mascher T."/>
            <person name="Medema M.H."/>
            <person name="Devos D.P."/>
            <person name="Kaster A.-K."/>
            <person name="Ovreas L."/>
            <person name="Rohde M."/>
            <person name="Galperin M.Y."/>
            <person name="Jogler C."/>
        </authorList>
    </citation>
    <scope>NUCLEOTIDE SEQUENCE [LARGE SCALE GENOMIC DNA]</scope>
    <source>
        <strain evidence="2 3">Enr13</strain>
    </source>
</reference>
<dbReference type="KEGG" id="snep:Enr13x_73230"/>
<accession>A0A518I2Z7</accession>
<evidence type="ECO:0000256" key="1">
    <source>
        <dbReference type="SAM" id="SignalP"/>
    </source>
</evidence>
<evidence type="ECO:0000313" key="3">
    <source>
        <dbReference type="Proteomes" id="UP000319004"/>
    </source>
</evidence>
<evidence type="ECO:0008006" key="4">
    <source>
        <dbReference type="Google" id="ProtNLM"/>
    </source>
</evidence>
<dbReference type="PROSITE" id="PS51257">
    <property type="entry name" value="PROKAR_LIPOPROTEIN"/>
    <property type="match status" value="1"/>
</dbReference>
<dbReference type="EMBL" id="CP037423">
    <property type="protein sequence ID" value="QDV47414.1"/>
    <property type="molecule type" value="Genomic_DNA"/>
</dbReference>
<dbReference type="OrthoDB" id="290517at2"/>
<organism evidence="2 3">
    <name type="scientific">Stieleria neptunia</name>
    <dbReference type="NCBI Taxonomy" id="2527979"/>
    <lineage>
        <taxon>Bacteria</taxon>
        <taxon>Pseudomonadati</taxon>
        <taxon>Planctomycetota</taxon>
        <taxon>Planctomycetia</taxon>
        <taxon>Pirellulales</taxon>
        <taxon>Pirellulaceae</taxon>
        <taxon>Stieleria</taxon>
    </lineage>
</organism>
<sequence length="60" mass="6642" precursor="true">MSRLVYSALFAFSLSVLSFSAVGCGGSGNEVIEDTRSEAEINQEMEDYEKQMEEADQITQ</sequence>
<feature type="signal peptide" evidence="1">
    <location>
        <begin position="1"/>
        <end position="23"/>
    </location>
</feature>
<protein>
    <recommendedName>
        <fullName evidence="4">Secreted protein</fullName>
    </recommendedName>
</protein>
<dbReference type="Proteomes" id="UP000319004">
    <property type="component" value="Chromosome"/>
</dbReference>
<proteinExistence type="predicted"/>
<gene>
    <name evidence="2" type="ORF">Enr13x_73230</name>
</gene>
<dbReference type="AlphaFoldDB" id="A0A518I2Z7"/>